<dbReference type="PANTHER" id="PTHR15239">
    <property type="entry name" value="NUCLEAR EXPORT MEDIATOR FACTOR NEMF"/>
    <property type="match status" value="1"/>
</dbReference>
<dbReference type="InParanoid" id="B9HX64"/>
<dbReference type="HOGENOM" id="CLU_1181870_0_0_1"/>
<dbReference type="STRING" id="3694.B9HX64"/>
<feature type="domain" description="NFACT RNA-binding" evidence="1">
    <location>
        <begin position="144"/>
        <end position="208"/>
    </location>
</feature>
<dbReference type="Pfam" id="PF05670">
    <property type="entry name" value="NFACT-R_1"/>
    <property type="match status" value="1"/>
</dbReference>
<dbReference type="PANTHER" id="PTHR15239:SF6">
    <property type="entry name" value="RIBOSOME QUALITY CONTROL COMPLEX SUBUNIT NEMF"/>
    <property type="match status" value="1"/>
</dbReference>
<protein>
    <recommendedName>
        <fullName evidence="1">NFACT RNA-binding domain-containing protein</fullName>
    </recommendedName>
</protein>
<dbReference type="AlphaFoldDB" id="B9HX64"/>
<accession>B9HX64</accession>
<organism evidence="2 3">
    <name type="scientific">Populus trichocarpa</name>
    <name type="common">Western balsam poplar</name>
    <name type="synonym">Populus balsamifera subsp. trichocarpa</name>
    <dbReference type="NCBI Taxonomy" id="3694"/>
    <lineage>
        <taxon>Eukaryota</taxon>
        <taxon>Viridiplantae</taxon>
        <taxon>Streptophyta</taxon>
        <taxon>Embryophyta</taxon>
        <taxon>Tracheophyta</taxon>
        <taxon>Spermatophyta</taxon>
        <taxon>Magnoliopsida</taxon>
        <taxon>eudicotyledons</taxon>
        <taxon>Gunneridae</taxon>
        <taxon>Pentapetalae</taxon>
        <taxon>rosids</taxon>
        <taxon>fabids</taxon>
        <taxon>Malpighiales</taxon>
        <taxon>Salicaceae</taxon>
        <taxon>Saliceae</taxon>
        <taxon>Populus</taxon>
    </lineage>
</organism>
<dbReference type="InterPro" id="IPR051608">
    <property type="entry name" value="RQC_Subunit_NEMF"/>
</dbReference>
<evidence type="ECO:0000259" key="1">
    <source>
        <dbReference type="Pfam" id="PF05670"/>
    </source>
</evidence>
<dbReference type="EMBL" id="CM009299">
    <property type="protein sequence ID" value="PNT16613.1"/>
    <property type="molecule type" value="Genomic_DNA"/>
</dbReference>
<evidence type="ECO:0000313" key="2">
    <source>
        <dbReference type="EMBL" id="PNT16613.1"/>
    </source>
</evidence>
<dbReference type="Proteomes" id="UP000006729">
    <property type="component" value="Chromosome 10"/>
</dbReference>
<sequence>MAEFIEHNLQGVDSAILAVPVALAKGIGWEDLARMVKDEKKAGNPIAGLIDKLHFEKNCMALLIAIISMKWMMMKRHFQCISSSHANAQRWYELKKKQECKQEKTFTAHKKAFKAAEKKIHLQLSQEKSVATISHMHKVHWLEKFNWFIGTWNYLVISRRDAQQNEMTVKRYMSKGDLEVCPCRSGASSTVIKNHRPEQPVPPLTLNQGEYLTDEGEVWQSGRGEFGWLYWLGAL</sequence>
<dbReference type="InterPro" id="IPR008532">
    <property type="entry name" value="NFACT_RNA-bd"/>
</dbReference>
<proteinExistence type="predicted"/>
<dbReference type="eggNOG" id="KOG2030">
    <property type="taxonomic scope" value="Eukaryota"/>
</dbReference>
<reference evidence="2 3" key="1">
    <citation type="journal article" date="2006" name="Science">
        <title>The genome of black cottonwood, Populus trichocarpa (Torr. &amp; Gray).</title>
        <authorList>
            <person name="Tuskan G.A."/>
            <person name="Difazio S."/>
            <person name="Jansson S."/>
            <person name="Bohlmann J."/>
            <person name="Grigoriev I."/>
            <person name="Hellsten U."/>
            <person name="Putnam N."/>
            <person name="Ralph S."/>
            <person name="Rombauts S."/>
            <person name="Salamov A."/>
            <person name="Schein J."/>
            <person name="Sterck L."/>
            <person name="Aerts A."/>
            <person name="Bhalerao R.R."/>
            <person name="Bhalerao R.P."/>
            <person name="Blaudez D."/>
            <person name="Boerjan W."/>
            <person name="Brun A."/>
            <person name="Brunner A."/>
            <person name="Busov V."/>
            <person name="Campbell M."/>
            <person name="Carlson J."/>
            <person name="Chalot M."/>
            <person name="Chapman J."/>
            <person name="Chen G.L."/>
            <person name="Cooper D."/>
            <person name="Coutinho P.M."/>
            <person name="Couturier J."/>
            <person name="Covert S."/>
            <person name="Cronk Q."/>
            <person name="Cunningham R."/>
            <person name="Davis J."/>
            <person name="Degroeve S."/>
            <person name="Dejardin A."/>
            <person name="Depamphilis C."/>
            <person name="Detter J."/>
            <person name="Dirks B."/>
            <person name="Dubchak I."/>
            <person name="Duplessis S."/>
            <person name="Ehlting J."/>
            <person name="Ellis B."/>
            <person name="Gendler K."/>
            <person name="Goodstein D."/>
            <person name="Gribskov M."/>
            <person name="Grimwood J."/>
            <person name="Groover A."/>
            <person name="Gunter L."/>
            <person name="Hamberger B."/>
            <person name="Heinze B."/>
            <person name="Helariutta Y."/>
            <person name="Henrissat B."/>
            <person name="Holligan D."/>
            <person name="Holt R."/>
            <person name="Huang W."/>
            <person name="Islam-Faridi N."/>
            <person name="Jones S."/>
            <person name="Jones-Rhoades M."/>
            <person name="Jorgensen R."/>
            <person name="Joshi C."/>
            <person name="Kangasjarvi J."/>
            <person name="Karlsson J."/>
            <person name="Kelleher C."/>
            <person name="Kirkpatrick R."/>
            <person name="Kirst M."/>
            <person name="Kohler A."/>
            <person name="Kalluri U."/>
            <person name="Larimer F."/>
            <person name="Leebens-Mack J."/>
            <person name="Leple J.C."/>
            <person name="Locascio P."/>
            <person name="Lou Y."/>
            <person name="Lucas S."/>
            <person name="Martin F."/>
            <person name="Montanini B."/>
            <person name="Napoli C."/>
            <person name="Nelson D.R."/>
            <person name="Nelson C."/>
            <person name="Nieminen K."/>
            <person name="Nilsson O."/>
            <person name="Pereda V."/>
            <person name="Peter G."/>
            <person name="Philippe R."/>
            <person name="Pilate G."/>
            <person name="Poliakov A."/>
            <person name="Razumovskaya J."/>
            <person name="Richardson P."/>
            <person name="Rinaldi C."/>
            <person name="Ritland K."/>
            <person name="Rouze P."/>
            <person name="Ryaboy D."/>
            <person name="Schmutz J."/>
            <person name="Schrader J."/>
            <person name="Segerman B."/>
            <person name="Shin H."/>
            <person name="Siddiqui A."/>
            <person name="Sterky F."/>
            <person name="Terry A."/>
            <person name="Tsai C.J."/>
            <person name="Uberbacher E."/>
            <person name="Unneberg P."/>
            <person name="Vahala J."/>
            <person name="Wall K."/>
            <person name="Wessler S."/>
            <person name="Yang G."/>
            <person name="Yin T."/>
            <person name="Douglas C."/>
            <person name="Marra M."/>
            <person name="Sandberg G."/>
            <person name="Van de Peer Y."/>
            <person name="Rokhsar D."/>
        </authorList>
    </citation>
    <scope>NUCLEOTIDE SEQUENCE [LARGE SCALE GENOMIC DNA]</scope>
    <source>
        <strain evidence="3">cv. Nisqually</strain>
    </source>
</reference>
<gene>
    <name evidence="2" type="ORF">POPTR_010G150100</name>
</gene>
<evidence type="ECO:0000313" key="3">
    <source>
        <dbReference type="Proteomes" id="UP000006729"/>
    </source>
</evidence>
<keyword evidence="3" id="KW-1185">Reference proteome</keyword>
<name>B9HX64_POPTR</name>